<dbReference type="PROSITE" id="PS51379">
    <property type="entry name" value="4FE4S_FER_2"/>
    <property type="match status" value="2"/>
</dbReference>
<organism evidence="2 3">
    <name type="scientific">Oceanirhabdus seepicola</name>
    <dbReference type="NCBI Taxonomy" id="2828781"/>
    <lineage>
        <taxon>Bacteria</taxon>
        <taxon>Bacillati</taxon>
        <taxon>Bacillota</taxon>
        <taxon>Clostridia</taxon>
        <taxon>Eubacteriales</taxon>
        <taxon>Clostridiaceae</taxon>
        <taxon>Oceanirhabdus</taxon>
    </lineage>
</organism>
<evidence type="ECO:0000313" key="2">
    <source>
        <dbReference type="EMBL" id="MCM1992240.1"/>
    </source>
</evidence>
<dbReference type="EMBL" id="JAGSOJ010000005">
    <property type="protein sequence ID" value="MCM1992240.1"/>
    <property type="molecule type" value="Genomic_DNA"/>
</dbReference>
<evidence type="ECO:0000313" key="3">
    <source>
        <dbReference type="Proteomes" id="UP001056429"/>
    </source>
</evidence>
<dbReference type="Proteomes" id="UP001056429">
    <property type="component" value="Unassembled WGS sequence"/>
</dbReference>
<accession>A0A9J6PAM0</accession>
<dbReference type="RefSeq" id="WP_250861404.1">
    <property type="nucleotide sequence ID" value="NZ_JAGSOJ010000005.1"/>
</dbReference>
<reference evidence="2" key="2">
    <citation type="submission" date="2021-04" db="EMBL/GenBank/DDBJ databases">
        <authorList>
            <person name="Dong X."/>
        </authorList>
    </citation>
    <scope>NUCLEOTIDE SEQUENCE</scope>
    <source>
        <strain evidence="2">ZWT</strain>
    </source>
</reference>
<dbReference type="SUPFAM" id="SSF54862">
    <property type="entry name" value="4Fe-4S ferredoxins"/>
    <property type="match status" value="1"/>
</dbReference>
<feature type="domain" description="4Fe-4S ferredoxin-type" evidence="1">
    <location>
        <begin position="2"/>
        <end position="33"/>
    </location>
</feature>
<gene>
    <name evidence="2" type="ORF">KDK92_21160</name>
</gene>
<feature type="domain" description="4Fe-4S ferredoxin-type" evidence="1">
    <location>
        <begin position="39"/>
        <end position="68"/>
    </location>
</feature>
<comment type="caution">
    <text evidence="2">The sequence shown here is derived from an EMBL/GenBank/DDBJ whole genome shotgun (WGS) entry which is preliminary data.</text>
</comment>
<dbReference type="Gene3D" id="3.30.70.20">
    <property type="match status" value="1"/>
</dbReference>
<dbReference type="Pfam" id="PF12797">
    <property type="entry name" value="Fer4_2"/>
    <property type="match status" value="1"/>
</dbReference>
<keyword evidence="3" id="KW-1185">Reference proteome</keyword>
<name>A0A9J6PAM0_9CLOT</name>
<dbReference type="InterPro" id="IPR017896">
    <property type="entry name" value="4Fe4S_Fe-S-bd"/>
</dbReference>
<sequence>MKKAVIDTNKCHKCIVCSTIKQCPVNAITQERKYIFKVEHPMIDQNKCVGCGKCASVCRFKKDTVIRIIKN</sequence>
<reference evidence="2" key="1">
    <citation type="journal article" date="2021" name="mSystems">
        <title>Bacteria and Archaea Synergistically Convert Glycine Betaine to Biogenic Methane in the Formosa Cold Seep of the South China Sea.</title>
        <authorList>
            <person name="Li L."/>
            <person name="Zhang W."/>
            <person name="Zhang S."/>
            <person name="Song L."/>
            <person name="Sun Q."/>
            <person name="Zhang H."/>
            <person name="Xiang H."/>
            <person name="Dong X."/>
        </authorList>
    </citation>
    <scope>NUCLEOTIDE SEQUENCE</scope>
    <source>
        <strain evidence="2">ZWT</strain>
    </source>
</reference>
<dbReference type="AlphaFoldDB" id="A0A9J6PAM0"/>
<protein>
    <submittedName>
        <fullName evidence="2">4Fe-4S binding protein</fullName>
    </submittedName>
</protein>
<proteinExistence type="predicted"/>
<evidence type="ECO:0000259" key="1">
    <source>
        <dbReference type="PROSITE" id="PS51379"/>
    </source>
</evidence>